<dbReference type="SMART" id="SM00347">
    <property type="entry name" value="HTH_MARR"/>
    <property type="match status" value="1"/>
</dbReference>
<dbReference type="Proteomes" id="UP000028525">
    <property type="component" value="Unassembled WGS sequence"/>
</dbReference>
<name>A0A084JLG8_9FIRM</name>
<dbReference type="PRINTS" id="PR00598">
    <property type="entry name" value="HTHMARR"/>
</dbReference>
<keyword evidence="2" id="KW-0238">DNA-binding</keyword>
<dbReference type="PROSITE" id="PS50995">
    <property type="entry name" value="HTH_MARR_2"/>
    <property type="match status" value="1"/>
</dbReference>
<dbReference type="AlphaFoldDB" id="A0A084JLG8"/>
<dbReference type="InterPro" id="IPR036390">
    <property type="entry name" value="WH_DNA-bd_sf"/>
</dbReference>
<proteinExistence type="predicted"/>
<keyword evidence="6" id="KW-1185">Reference proteome</keyword>
<dbReference type="Gene3D" id="1.10.10.10">
    <property type="entry name" value="Winged helix-like DNA-binding domain superfamily/Winged helix DNA-binding domain"/>
    <property type="match status" value="1"/>
</dbReference>
<dbReference type="GO" id="GO:0003677">
    <property type="term" value="F:DNA binding"/>
    <property type="evidence" value="ECO:0007669"/>
    <property type="project" value="UniProtKB-KW"/>
</dbReference>
<evidence type="ECO:0000313" key="6">
    <source>
        <dbReference type="Proteomes" id="UP000028525"/>
    </source>
</evidence>
<evidence type="ECO:0000259" key="4">
    <source>
        <dbReference type="PROSITE" id="PS50995"/>
    </source>
</evidence>
<dbReference type="PANTHER" id="PTHR42756:SF1">
    <property type="entry name" value="TRANSCRIPTIONAL REPRESSOR OF EMRAB OPERON"/>
    <property type="match status" value="1"/>
</dbReference>
<dbReference type="STRING" id="29354.IO98_14150"/>
<dbReference type="GO" id="GO:0003700">
    <property type="term" value="F:DNA-binding transcription factor activity"/>
    <property type="evidence" value="ECO:0007669"/>
    <property type="project" value="InterPro"/>
</dbReference>
<feature type="domain" description="HTH marR-type" evidence="4">
    <location>
        <begin position="1"/>
        <end position="143"/>
    </location>
</feature>
<organism evidence="5 6">
    <name type="scientific">Lacrimispora celerecrescens</name>
    <dbReference type="NCBI Taxonomy" id="29354"/>
    <lineage>
        <taxon>Bacteria</taxon>
        <taxon>Bacillati</taxon>
        <taxon>Bacillota</taxon>
        <taxon>Clostridia</taxon>
        <taxon>Lachnospirales</taxon>
        <taxon>Lachnospiraceae</taxon>
        <taxon>Lacrimispora</taxon>
    </lineage>
</organism>
<dbReference type="SUPFAM" id="SSF46785">
    <property type="entry name" value="Winged helix' DNA-binding domain"/>
    <property type="match status" value="1"/>
</dbReference>
<dbReference type="InterPro" id="IPR023187">
    <property type="entry name" value="Tscrpt_reg_MarR-type_CS"/>
</dbReference>
<keyword evidence="1" id="KW-0805">Transcription regulation</keyword>
<dbReference type="PANTHER" id="PTHR42756">
    <property type="entry name" value="TRANSCRIPTIONAL REGULATOR, MARR"/>
    <property type="match status" value="1"/>
</dbReference>
<dbReference type="Pfam" id="PF12802">
    <property type="entry name" value="MarR_2"/>
    <property type="match status" value="1"/>
</dbReference>
<evidence type="ECO:0000313" key="5">
    <source>
        <dbReference type="EMBL" id="KEZ89802.1"/>
    </source>
</evidence>
<accession>A0A084JLG8</accession>
<dbReference type="PROSITE" id="PS01117">
    <property type="entry name" value="HTH_MARR_1"/>
    <property type="match status" value="1"/>
</dbReference>
<dbReference type="RefSeq" id="WP_038282007.1">
    <property type="nucleotide sequence ID" value="NZ_JPME01000015.1"/>
</dbReference>
<reference evidence="5 6" key="1">
    <citation type="submission" date="2014-07" db="EMBL/GenBank/DDBJ databases">
        <title>Draft genome of Clostridium celerecrescens 152B isolated from sediments associated with methane hydrate from Krishna Godavari basin.</title>
        <authorList>
            <person name="Honkalas V.S."/>
            <person name="Dabir A.P."/>
            <person name="Arora P."/>
            <person name="Dhakephalkar P.K."/>
        </authorList>
    </citation>
    <scope>NUCLEOTIDE SEQUENCE [LARGE SCALE GENOMIC DNA]</scope>
    <source>
        <strain evidence="5 6">152B</strain>
    </source>
</reference>
<comment type="caution">
    <text evidence="5">The sequence shown here is derived from an EMBL/GenBank/DDBJ whole genome shotgun (WGS) entry which is preliminary data.</text>
</comment>
<evidence type="ECO:0000256" key="1">
    <source>
        <dbReference type="ARBA" id="ARBA00023015"/>
    </source>
</evidence>
<keyword evidence="3" id="KW-0804">Transcription</keyword>
<dbReference type="InterPro" id="IPR036388">
    <property type="entry name" value="WH-like_DNA-bd_sf"/>
</dbReference>
<gene>
    <name evidence="5" type="ORF">IO98_14150</name>
</gene>
<evidence type="ECO:0000256" key="2">
    <source>
        <dbReference type="ARBA" id="ARBA00023125"/>
    </source>
</evidence>
<protein>
    <submittedName>
        <fullName evidence="5">MarR family transcriptional regulator</fullName>
    </submittedName>
</protein>
<sequence length="162" mass="18390">MLSALSNPSADFYIQSIALSLRYMNDQKLEEFGITNQQARLLGGISRSLYDGANISRKYLEDMMQLKGPSVTSLLNGLEKNGFIIRYSREDDGRAMNIKVTEKGDKVLEALRDVFKSTEQQLHSGMTPEEQEQFLVLLHKAHDNLSRNKYSENTKSVDARKV</sequence>
<dbReference type="InterPro" id="IPR000835">
    <property type="entry name" value="HTH_MarR-typ"/>
</dbReference>
<dbReference type="OrthoDB" id="2612963at2"/>
<evidence type="ECO:0000256" key="3">
    <source>
        <dbReference type="ARBA" id="ARBA00023163"/>
    </source>
</evidence>
<dbReference type="EMBL" id="JPME01000015">
    <property type="protein sequence ID" value="KEZ89802.1"/>
    <property type="molecule type" value="Genomic_DNA"/>
</dbReference>